<dbReference type="InterPro" id="IPR018062">
    <property type="entry name" value="HTH_AraC-typ_CS"/>
</dbReference>
<reference evidence="5" key="2">
    <citation type="submission" date="2020-09" db="EMBL/GenBank/DDBJ databases">
        <authorList>
            <person name="Sun Q."/>
            <person name="Sedlacek I."/>
        </authorList>
    </citation>
    <scope>NUCLEOTIDE SEQUENCE</scope>
    <source>
        <strain evidence="5">CCM 7897</strain>
    </source>
</reference>
<name>A0A917C239_9HYPH</name>
<reference evidence="5" key="1">
    <citation type="journal article" date="2014" name="Int. J. Syst. Evol. Microbiol.">
        <title>Complete genome sequence of Corynebacterium casei LMG S-19264T (=DSM 44701T), isolated from a smear-ripened cheese.</title>
        <authorList>
            <consortium name="US DOE Joint Genome Institute (JGI-PGF)"/>
            <person name="Walter F."/>
            <person name="Albersmeier A."/>
            <person name="Kalinowski J."/>
            <person name="Ruckert C."/>
        </authorList>
    </citation>
    <scope>NUCLEOTIDE SEQUENCE</scope>
    <source>
        <strain evidence="5">CCM 7897</strain>
    </source>
</reference>
<dbReference type="AlphaFoldDB" id="A0A917C239"/>
<evidence type="ECO:0000256" key="1">
    <source>
        <dbReference type="ARBA" id="ARBA00023015"/>
    </source>
</evidence>
<feature type="domain" description="HTH araC/xylS-type" evidence="4">
    <location>
        <begin position="197"/>
        <end position="295"/>
    </location>
</feature>
<dbReference type="PROSITE" id="PS01124">
    <property type="entry name" value="HTH_ARAC_FAMILY_2"/>
    <property type="match status" value="1"/>
</dbReference>
<evidence type="ECO:0000259" key="4">
    <source>
        <dbReference type="PROSITE" id="PS01124"/>
    </source>
</evidence>
<keyword evidence="2" id="KW-0238">DNA-binding</keyword>
<accession>A0A917C239</accession>
<dbReference type="InterPro" id="IPR018060">
    <property type="entry name" value="HTH_AraC"/>
</dbReference>
<dbReference type="SMART" id="SM00342">
    <property type="entry name" value="HTH_ARAC"/>
    <property type="match status" value="1"/>
</dbReference>
<dbReference type="SUPFAM" id="SSF46689">
    <property type="entry name" value="Homeodomain-like"/>
    <property type="match status" value="2"/>
</dbReference>
<dbReference type="Proteomes" id="UP000606044">
    <property type="component" value="Unassembled WGS sequence"/>
</dbReference>
<dbReference type="RefSeq" id="WP_188579950.1">
    <property type="nucleotide sequence ID" value="NZ_BMCT01000004.1"/>
</dbReference>
<organism evidence="5 6">
    <name type="scientific">Azorhizobium oxalatiphilum</name>
    <dbReference type="NCBI Taxonomy" id="980631"/>
    <lineage>
        <taxon>Bacteria</taxon>
        <taxon>Pseudomonadati</taxon>
        <taxon>Pseudomonadota</taxon>
        <taxon>Alphaproteobacteria</taxon>
        <taxon>Hyphomicrobiales</taxon>
        <taxon>Xanthobacteraceae</taxon>
        <taxon>Azorhizobium</taxon>
    </lineage>
</organism>
<gene>
    <name evidence="5" type="ORF">GCM10007301_29910</name>
</gene>
<dbReference type="GO" id="GO:0043565">
    <property type="term" value="F:sequence-specific DNA binding"/>
    <property type="evidence" value="ECO:0007669"/>
    <property type="project" value="InterPro"/>
</dbReference>
<comment type="caution">
    <text evidence="5">The sequence shown here is derived from an EMBL/GenBank/DDBJ whole genome shotgun (WGS) entry which is preliminary data.</text>
</comment>
<evidence type="ECO:0000256" key="3">
    <source>
        <dbReference type="ARBA" id="ARBA00023163"/>
    </source>
</evidence>
<protein>
    <submittedName>
        <fullName evidence="5">AraC family transcriptional regulator</fullName>
    </submittedName>
</protein>
<dbReference type="InterPro" id="IPR050204">
    <property type="entry name" value="AraC_XylS_family_regulators"/>
</dbReference>
<dbReference type="Gene3D" id="1.10.10.60">
    <property type="entry name" value="Homeodomain-like"/>
    <property type="match status" value="2"/>
</dbReference>
<dbReference type="PROSITE" id="PS00041">
    <property type="entry name" value="HTH_ARAC_FAMILY_1"/>
    <property type="match status" value="1"/>
</dbReference>
<proteinExistence type="predicted"/>
<keyword evidence="6" id="KW-1185">Reference proteome</keyword>
<evidence type="ECO:0000313" key="6">
    <source>
        <dbReference type="Proteomes" id="UP000606044"/>
    </source>
</evidence>
<dbReference type="EMBL" id="BMCT01000004">
    <property type="protein sequence ID" value="GGF68249.1"/>
    <property type="molecule type" value="Genomic_DNA"/>
</dbReference>
<evidence type="ECO:0000313" key="5">
    <source>
        <dbReference type="EMBL" id="GGF68249.1"/>
    </source>
</evidence>
<evidence type="ECO:0000256" key="2">
    <source>
        <dbReference type="ARBA" id="ARBA00023125"/>
    </source>
</evidence>
<dbReference type="InterPro" id="IPR009057">
    <property type="entry name" value="Homeodomain-like_sf"/>
</dbReference>
<dbReference type="PANTHER" id="PTHR46796">
    <property type="entry name" value="HTH-TYPE TRANSCRIPTIONAL ACTIVATOR RHAS-RELATED"/>
    <property type="match status" value="1"/>
</dbReference>
<keyword evidence="3" id="KW-0804">Transcription</keyword>
<sequence>MDLHTHGTHKFPHAGIIASSLSREWRGVAAELRSHPTGEIPAITPAHMEITLATRTCPGGCVSRKGAGVRQRSAVHEGAIWLCPIGVGEDDISINAPLDEILHIYLPASRFEALAEDYGDPRVRGDAIRYLSDLRDPLIWQVGQSIRAELLQETSAGRMMVETASLALTARLVHAYGHDRPETAEAAREAACPERIARAMAFIRDNLERDVSVSEAAAVACLSPFHFARMFKRVTGKTPHGFLSEERLSLSRRLLADPEISLVTVAHRTGFSSQAAFSTAFKRVMRCSPGSYRRALIEP</sequence>
<keyword evidence="1" id="KW-0805">Transcription regulation</keyword>
<dbReference type="GO" id="GO:0003700">
    <property type="term" value="F:DNA-binding transcription factor activity"/>
    <property type="evidence" value="ECO:0007669"/>
    <property type="project" value="InterPro"/>
</dbReference>
<dbReference type="Pfam" id="PF12833">
    <property type="entry name" value="HTH_18"/>
    <property type="match status" value="1"/>
</dbReference>
<dbReference type="PANTHER" id="PTHR46796:SF14">
    <property type="entry name" value="TRANSCRIPTIONAL REGULATORY PROTEIN"/>
    <property type="match status" value="1"/>
</dbReference>